<feature type="binding site" description="axial binding residue" evidence="6">
    <location>
        <position position="284"/>
    </location>
    <ligand>
        <name>heme</name>
        <dbReference type="ChEBI" id="CHEBI:30413"/>
    </ligand>
    <ligandPart>
        <name>Fe</name>
        <dbReference type="ChEBI" id="CHEBI:18248"/>
    </ligandPart>
</feature>
<gene>
    <name evidence="7" type="ORF">DGYR_LOCUS4324</name>
</gene>
<dbReference type="InterPro" id="IPR001128">
    <property type="entry name" value="Cyt_P450"/>
</dbReference>
<sequence length="351" mass="40776">MSRATKGQWLIKDVSNFSDKLNLALNRFEQENVGLRQFCAETIFDAIFNTVFGQSDRNAPFNPLRTYKNFEYYHKYFNYMWLGLPKKFMPGIMDTLCDMCQQPSAEELLSREDCSEYIKRGIRHLLENGQTEADVIGHNLVMLHVNYNTFRMAFWVLYYLLRDAEAWKHLSEEIEELSDKTSLSTGDVDRLRVLDSIVQESARLSSGVFMVRYVTEDTMFKTPDNKEFLIRKGDRVAMYPPAIHKDPNIFADPLKFQFDRFISKVFYKDGEIVKNPVMPFGTICPGKRLALLQLKLFIINVVSNFDVKLNDGETTELDNTYHGHEVLPPTNDVQMTIKRKRENLSSLGCFS</sequence>
<keyword evidence="8" id="KW-1185">Reference proteome</keyword>
<protein>
    <submittedName>
        <fullName evidence="7">DgyrCDS4559</fullName>
    </submittedName>
</protein>
<comment type="cofactor">
    <cofactor evidence="6">
        <name>heme</name>
        <dbReference type="ChEBI" id="CHEBI:30413"/>
    </cofactor>
</comment>
<dbReference type="EMBL" id="CAJFCJ010000006">
    <property type="protein sequence ID" value="CAD5115599.1"/>
    <property type="molecule type" value="Genomic_DNA"/>
</dbReference>
<name>A0A7I8VHE2_9ANNE</name>
<keyword evidence="4 6" id="KW-0408">Iron</keyword>
<dbReference type="Proteomes" id="UP000549394">
    <property type="component" value="Unassembled WGS sequence"/>
</dbReference>
<keyword evidence="5" id="KW-0443">Lipid metabolism</keyword>
<dbReference type="SUPFAM" id="SSF48264">
    <property type="entry name" value="Cytochrome P450"/>
    <property type="match status" value="1"/>
</dbReference>
<evidence type="ECO:0000256" key="5">
    <source>
        <dbReference type="ARBA" id="ARBA00023221"/>
    </source>
</evidence>
<evidence type="ECO:0000256" key="6">
    <source>
        <dbReference type="PIRSR" id="PIRSR602403-1"/>
    </source>
</evidence>
<dbReference type="InterPro" id="IPR002403">
    <property type="entry name" value="Cyt_P450_E_grp-IV"/>
</dbReference>
<keyword evidence="5" id="KW-0753">Steroid metabolism</keyword>
<dbReference type="GO" id="GO:0016705">
    <property type="term" value="F:oxidoreductase activity, acting on paired donors, with incorporation or reduction of molecular oxygen"/>
    <property type="evidence" value="ECO:0007669"/>
    <property type="project" value="InterPro"/>
</dbReference>
<dbReference type="PANTHER" id="PTHR24304:SF4">
    <property type="entry name" value="CYTOCHROME P450"/>
    <property type="match status" value="1"/>
</dbReference>
<dbReference type="Gene3D" id="1.10.630.10">
    <property type="entry name" value="Cytochrome P450"/>
    <property type="match status" value="1"/>
</dbReference>
<proteinExistence type="inferred from homology"/>
<accession>A0A7I8VHE2</accession>
<dbReference type="GO" id="GO:0006699">
    <property type="term" value="P:bile acid biosynthetic process"/>
    <property type="evidence" value="ECO:0007669"/>
    <property type="project" value="TreeGrafter"/>
</dbReference>
<evidence type="ECO:0000313" key="7">
    <source>
        <dbReference type="EMBL" id="CAD5115599.1"/>
    </source>
</evidence>
<dbReference type="Pfam" id="PF00067">
    <property type="entry name" value="p450"/>
    <property type="match status" value="1"/>
</dbReference>
<keyword evidence="2 6" id="KW-0349">Heme</keyword>
<comment type="caution">
    <text evidence="7">The sequence shown here is derived from an EMBL/GenBank/DDBJ whole genome shotgun (WGS) entry which is preliminary data.</text>
</comment>
<evidence type="ECO:0000256" key="2">
    <source>
        <dbReference type="ARBA" id="ARBA00022617"/>
    </source>
</evidence>
<evidence type="ECO:0000256" key="1">
    <source>
        <dbReference type="ARBA" id="ARBA00010617"/>
    </source>
</evidence>
<organism evidence="7 8">
    <name type="scientific">Dimorphilus gyrociliatus</name>
    <dbReference type="NCBI Taxonomy" id="2664684"/>
    <lineage>
        <taxon>Eukaryota</taxon>
        <taxon>Metazoa</taxon>
        <taxon>Spiralia</taxon>
        <taxon>Lophotrochozoa</taxon>
        <taxon>Annelida</taxon>
        <taxon>Polychaeta</taxon>
        <taxon>Polychaeta incertae sedis</taxon>
        <taxon>Dinophilidae</taxon>
        <taxon>Dimorphilus</taxon>
    </lineage>
</organism>
<dbReference type="GO" id="GO:0020037">
    <property type="term" value="F:heme binding"/>
    <property type="evidence" value="ECO:0007669"/>
    <property type="project" value="InterPro"/>
</dbReference>
<dbReference type="InterPro" id="IPR050529">
    <property type="entry name" value="CYP450_sterol_14alpha_dmase"/>
</dbReference>
<dbReference type="OrthoDB" id="6692864at2759"/>
<dbReference type="InterPro" id="IPR036396">
    <property type="entry name" value="Cyt_P450_sf"/>
</dbReference>
<dbReference type="PRINTS" id="PR00465">
    <property type="entry name" value="EP450IV"/>
</dbReference>
<dbReference type="GO" id="GO:0042632">
    <property type="term" value="P:cholesterol homeostasis"/>
    <property type="evidence" value="ECO:0007669"/>
    <property type="project" value="TreeGrafter"/>
</dbReference>
<comment type="similarity">
    <text evidence="1">Belongs to the cytochrome P450 family.</text>
</comment>
<evidence type="ECO:0000256" key="3">
    <source>
        <dbReference type="ARBA" id="ARBA00022723"/>
    </source>
</evidence>
<dbReference type="GO" id="GO:0005506">
    <property type="term" value="F:iron ion binding"/>
    <property type="evidence" value="ECO:0007669"/>
    <property type="project" value="InterPro"/>
</dbReference>
<keyword evidence="3 6" id="KW-0479">Metal-binding</keyword>
<evidence type="ECO:0000256" key="4">
    <source>
        <dbReference type="ARBA" id="ARBA00023004"/>
    </source>
</evidence>
<evidence type="ECO:0000313" key="8">
    <source>
        <dbReference type="Proteomes" id="UP000549394"/>
    </source>
</evidence>
<dbReference type="GO" id="GO:0008395">
    <property type="term" value="F:steroid hydroxylase activity"/>
    <property type="evidence" value="ECO:0007669"/>
    <property type="project" value="TreeGrafter"/>
</dbReference>
<dbReference type="AlphaFoldDB" id="A0A7I8VHE2"/>
<dbReference type="PANTHER" id="PTHR24304">
    <property type="entry name" value="CYTOCHROME P450 FAMILY 7"/>
    <property type="match status" value="1"/>
</dbReference>
<reference evidence="7 8" key="1">
    <citation type="submission" date="2020-08" db="EMBL/GenBank/DDBJ databases">
        <authorList>
            <person name="Hejnol A."/>
        </authorList>
    </citation>
    <scope>NUCLEOTIDE SEQUENCE [LARGE SCALE GENOMIC DNA]</scope>
</reference>